<dbReference type="eggNOG" id="ENOG502Z8QQ">
    <property type="taxonomic scope" value="Bacteria"/>
</dbReference>
<keyword evidence="1" id="KW-0472">Membrane</keyword>
<feature type="transmembrane region" description="Helical" evidence="1">
    <location>
        <begin position="410"/>
        <end position="434"/>
    </location>
</feature>
<dbReference type="HOGENOM" id="CLU_023389_0_0_9"/>
<feature type="transmembrane region" description="Helical" evidence="1">
    <location>
        <begin position="534"/>
        <end position="553"/>
    </location>
</feature>
<feature type="transmembrane region" description="Helical" evidence="1">
    <location>
        <begin position="494"/>
        <end position="513"/>
    </location>
</feature>
<evidence type="ECO:0008006" key="4">
    <source>
        <dbReference type="Google" id="ProtNLM"/>
    </source>
</evidence>
<dbReference type="OrthoDB" id="3805529at2"/>
<reference evidence="2 3" key="1">
    <citation type="submission" date="2011-11" db="EMBL/GenBank/DDBJ databases">
        <title>The Genome Sequence of Dialister succinatiphilus YIT 11850.</title>
        <authorList>
            <consortium name="The Broad Institute Genome Sequencing Platform"/>
            <person name="Earl A."/>
            <person name="Ward D."/>
            <person name="Feldgarden M."/>
            <person name="Gevers D."/>
            <person name="Morotomi M."/>
            <person name="Young S.K."/>
            <person name="Zeng Q."/>
            <person name="Gargeya S."/>
            <person name="Fitzgerald M."/>
            <person name="Haas B."/>
            <person name="Abouelleil A."/>
            <person name="Alvarado L."/>
            <person name="Arachchi H.M."/>
            <person name="Berlin A."/>
            <person name="Brown A."/>
            <person name="Chapman S.B."/>
            <person name="Dunbar C."/>
            <person name="Gearin G."/>
            <person name="Goldberg J."/>
            <person name="Griggs A."/>
            <person name="Gujja S."/>
            <person name="Heiman D."/>
            <person name="Howarth C."/>
            <person name="Lui A."/>
            <person name="MacDonald P.J.P."/>
            <person name="Montmayeur A."/>
            <person name="Murphy C."/>
            <person name="Neiman D."/>
            <person name="Pearson M."/>
            <person name="Priest M."/>
            <person name="Roberts A."/>
            <person name="Saif S."/>
            <person name="Shea T."/>
            <person name="Sisk P."/>
            <person name="Stolte C."/>
            <person name="Sykes S."/>
            <person name="Wortman J."/>
            <person name="Nusbaum C."/>
            <person name="Birren B."/>
        </authorList>
    </citation>
    <scope>NUCLEOTIDE SEQUENCE [LARGE SCALE GENOMIC DNA]</scope>
    <source>
        <strain evidence="2 3">YIT 11850</strain>
    </source>
</reference>
<feature type="transmembrane region" description="Helical" evidence="1">
    <location>
        <begin position="645"/>
        <end position="666"/>
    </location>
</feature>
<proteinExistence type="predicted"/>
<gene>
    <name evidence="2" type="ORF">HMPREF9453_00608</name>
</gene>
<accession>H1CZ20</accession>
<name>H1CZ20_9FIRM</name>
<keyword evidence="1" id="KW-0812">Transmembrane</keyword>
<dbReference type="EMBL" id="ADLT01000015">
    <property type="protein sequence ID" value="EHO63591.1"/>
    <property type="molecule type" value="Genomic_DNA"/>
</dbReference>
<organism evidence="2 3">
    <name type="scientific">Dialister succinatiphilus YIT 11850</name>
    <dbReference type="NCBI Taxonomy" id="742743"/>
    <lineage>
        <taxon>Bacteria</taxon>
        <taxon>Bacillati</taxon>
        <taxon>Bacillota</taxon>
        <taxon>Negativicutes</taxon>
        <taxon>Veillonellales</taxon>
        <taxon>Veillonellaceae</taxon>
        <taxon>Dialister</taxon>
    </lineage>
</organism>
<dbReference type="AlphaFoldDB" id="H1CZ20"/>
<keyword evidence="1" id="KW-1133">Transmembrane helix</keyword>
<sequence>MRAIQSSAFKVLAVLIFIGVVAAGMISLQRSHVESSATAVENVYDYYNIIDSASVEKKSADELFSLYRKSGVTSLAVYDETPEKLVNHDYLRIYRGSEFAFRNPTAQGISDSKIYIQPVLNTEGNAYFKETKEYLSLLMSSDDVRSFDVNGVETLEVNAVYNKFMQMELGIYAETVKNAASHGFYVVLRPGNEAHVTKDYVDLFLKKLDASDRVSAVIFQGKEVLGYKEYVNYLSHELSRRHIPIALIEAQNQLGFEKQSGNIDMALSSDYQVVRLYAMSKDELIKLDPKEAASRYYISDIERNIRMNLFPSFKFPLNGMTLSETNASYIADVSSRLEGHGFTVGKASVMESYFPSSLLRSIAMAGALSLVVMTALLLFPPLGRYVWVLEILGLAVTQGLFWGLHSLMVLQLLALGAAVCTPVVVVSLFLNYCLKRKDKAFAEIGWGKLFVESLLILWISGLLSLAGAAFVSGLLGDIRFLLEMQIFRGVKLTFVLPLLLISIVYIQKFPFFGQTVSSDKDFVRFVKKFCSVQIRLGLLVGLGLLAVVGYVFIGRSGNNGAPVPGFEIALRRFLENVMYARPREKEFLFGHPAVLLAMTALYRKWPQILHYFLIVAVTIGQGSMVETFAHMRSPYVLSFIRGLDGLAAGSLSMIAALIGVMILVRLTRFFGERYGKL</sequence>
<evidence type="ECO:0000256" key="1">
    <source>
        <dbReference type="SAM" id="Phobius"/>
    </source>
</evidence>
<feature type="transmembrane region" description="Helical" evidence="1">
    <location>
        <begin position="608"/>
        <end position="625"/>
    </location>
</feature>
<dbReference type="STRING" id="742743.HMPREF9453_00608"/>
<feature type="transmembrane region" description="Helical" evidence="1">
    <location>
        <begin position="386"/>
        <end position="404"/>
    </location>
</feature>
<comment type="caution">
    <text evidence="2">The sequence shown here is derived from an EMBL/GenBank/DDBJ whole genome shotgun (WGS) entry which is preliminary data.</text>
</comment>
<dbReference type="PATRIC" id="fig|742743.3.peg.619"/>
<evidence type="ECO:0000313" key="3">
    <source>
        <dbReference type="Proteomes" id="UP000003277"/>
    </source>
</evidence>
<feature type="transmembrane region" description="Helical" evidence="1">
    <location>
        <begin position="455"/>
        <end position="474"/>
    </location>
</feature>
<dbReference type="InterPro" id="IPR043748">
    <property type="entry name" value="DUF5693"/>
</dbReference>
<keyword evidence="3" id="KW-1185">Reference proteome</keyword>
<protein>
    <recommendedName>
        <fullName evidence="4">Beta-carotene 15,15'-monooxygenase</fullName>
    </recommendedName>
</protein>
<dbReference type="Proteomes" id="UP000003277">
    <property type="component" value="Unassembled WGS sequence"/>
</dbReference>
<dbReference type="Pfam" id="PF18949">
    <property type="entry name" value="DUF5693"/>
    <property type="match status" value="1"/>
</dbReference>
<evidence type="ECO:0000313" key="2">
    <source>
        <dbReference type="EMBL" id="EHO63591.1"/>
    </source>
</evidence>